<sequence length="42" mass="4471">MRKMNGSLKVILIIIALVTLGAGIIASYAVLADDVDEMKPKV</sequence>
<comment type="caution">
    <text evidence="1">The sequence shown here is derived from an EMBL/GenBank/DDBJ whole genome shotgun (WGS) entry which is preliminary data.</text>
</comment>
<feature type="non-terminal residue" evidence="1">
    <location>
        <position position="42"/>
    </location>
</feature>
<gene>
    <name evidence="1" type="ORF">LCGC14_2752500</name>
</gene>
<proteinExistence type="predicted"/>
<reference evidence="1" key="1">
    <citation type="journal article" date="2015" name="Nature">
        <title>Complex archaea that bridge the gap between prokaryotes and eukaryotes.</title>
        <authorList>
            <person name="Spang A."/>
            <person name="Saw J.H."/>
            <person name="Jorgensen S.L."/>
            <person name="Zaremba-Niedzwiedzka K."/>
            <person name="Martijn J."/>
            <person name="Lind A.E."/>
            <person name="van Eijk R."/>
            <person name="Schleper C."/>
            <person name="Guy L."/>
            <person name="Ettema T.J."/>
        </authorList>
    </citation>
    <scope>NUCLEOTIDE SEQUENCE</scope>
</reference>
<dbReference type="EMBL" id="LAZR01050366">
    <property type="protein sequence ID" value="KKK87513.1"/>
    <property type="molecule type" value="Genomic_DNA"/>
</dbReference>
<organism evidence="1">
    <name type="scientific">marine sediment metagenome</name>
    <dbReference type="NCBI Taxonomy" id="412755"/>
    <lineage>
        <taxon>unclassified sequences</taxon>
        <taxon>metagenomes</taxon>
        <taxon>ecological metagenomes</taxon>
    </lineage>
</organism>
<protein>
    <submittedName>
        <fullName evidence="1">Uncharacterized protein</fullName>
    </submittedName>
</protein>
<name>A0A0F8Z1I7_9ZZZZ</name>
<accession>A0A0F8Z1I7</accession>
<evidence type="ECO:0000313" key="1">
    <source>
        <dbReference type="EMBL" id="KKK87513.1"/>
    </source>
</evidence>
<dbReference type="AlphaFoldDB" id="A0A0F8Z1I7"/>